<accession>W0RAH9</accession>
<dbReference type="InterPro" id="IPR011990">
    <property type="entry name" value="TPR-like_helical_dom_sf"/>
</dbReference>
<organism evidence="1 2">
    <name type="scientific">Gemmatirosa kalamazoonensis</name>
    <dbReference type="NCBI Taxonomy" id="861299"/>
    <lineage>
        <taxon>Bacteria</taxon>
        <taxon>Pseudomonadati</taxon>
        <taxon>Gemmatimonadota</taxon>
        <taxon>Gemmatimonadia</taxon>
        <taxon>Gemmatimonadales</taxon>
        <taxon>Gemmatimonadaceae</taxon>
        <taxon>Gemmatirosa</taxon>
    </lineage>
</organism>
<dbReference type="HOGENOM" id="CLU_049271_0_0_0"/>
<dbReference type="eggNOG" id="COG3899">
    <property type="taxonomic scope" value="Bacteria"/>
</dbReference>
<proteinExistence type="predicted"/>
<dbReference type="InParanoid" id="W0RAH9"/>
<dbReference type="STRING" id="861299.J421_0249"/>
<dbReference type="Pfam" id="PF13424">
    <property type="entry name" value="TPR_12"/>
    <property type="match status" value="1"/>
</dbReference>
<dbReference type="AlphaFoldDB" id="W0RAH9"/>
<dbReference type="KEGG" id="gba:J421_0249"/>
<dbReference type="PANTHER" id="PTHR47691:SF3">
    <property type="entry name" value="HTH-TYPE TRANSCRIPTIONAL REGULATOR RV0890C-RELATED"/>
    <property type="match status" value="1"/>
</dbReference>
<name>W0RAH9_9BACT</name>
<evidence type="ECO:0000313" key="1">
    <source>
        <dbReference type="EMBL" id="AHG87786.1"/>
    </source>
</evidence>
<evidence type="ECO:0000313" key="2">
    <source>
        <dbReference type="Proteomes" id="UP000019151"/>
    </source>
</evidence>
<dbReference type="PANTHER" id="PTHR47691">
    <property type="entry name" value="REGULATOR-RELATED"/>
    <property type="match status" value="1"/>
</dbReference>
<dbReference type="Gene3D" id="1.25.40.10">
    <property type="entry name" value="Tetratricopeptide repeat domain"/>
    <property type="match status" value="1"/>
</dbReference>
<reference evidence="1 2" key="1">
    <citation type="journal article" date="2014" name="Genome Announc.">
        <title>Genome Sequence and Methylome of Soil Bacterium Gemmatirosa kalamazoonensis KBS708T, a Member of the Rarely Cultivated Gemmatimonadetes Phylum.</title>
        <authorList>
            <person name="Debruyn J.M."/>
            <person name="Radosevich M."/>
            <person name="Wommack K.E."/>
            <person name="Polson S.W."/>
            <person name="Hauser L.J."/>
            <person name="Fawaz M.N."/>
            <person name="Korlach J."/>
            <person name="Tsai Y.C."/>
        </authorList>
    </citation>
    <scope>NUCLEOTIDE SEQUENCE [LARGE SCALE GENOMIC DNA]</scope>
    <source>
        <strain evidence="1 2">KBS708</strain>
    </source>
</reference>
<protein>
    <submittedName>
        <fullName evidence="1">Adenylate/guanylate cyclase</fullName>
    </submittedName>
</protein>
<dbReference type="Proteomes" id="UP000019151">
    <property type="component" value="Chromosome"/>
</dbReference>
<sequence>MLGGVVTYNIVAGKLDVALSIGEEALRLAERVGDRAMIVIAQEVLGITLHHLGRHHAALACFERGLAAYGIELAPAFVSILIEPGVGMRAEKARTLWVLGYPDQALREVNAAQALADRVPHPEARGFAPLFGAFIHQFRNDVPNTFRYAETVLAIAQERDIVTTRAWGAVLHGWAVAIRGDVDEGIAEIRGSLAGQLAAGSLVARPQFLAILADACLHADRVDDVLAATAEGLECSASTADHYWDSELERLRGEALHALGGDASEIDASFERALADARARDARSLELRAATSAARVWLARGDRARAHEQLAPVYAWFTEGFDTPDLVAARQLLDALG</sequence>
<dbReference type="SUPFAM" id="SSF48452">
    <property type="entry name" value="TPR-like"/>
    <property type="match status" value="1"/>
</dbReference>
<gene>
    <name evidence="1" type="ORF">J421_0249</name>
</gene>
<keyword evidence="2" id="KW-1185">Reference proteome</keyword>
<dbReference type="EMBL" id="CP007128">
    <property type="protein sequence ID" value="AHG87786.1"/>
    <property type="molecule type" value="Genomic_DNA"/>
</dbReference>